<evidence type="ECO:0000313" key="5">
    <source>
        <dbReference type="Proteomes" id="UP001213015"/>
    </source>
</evidence>
<evidence type="ECO:0000256" key="1">
    <source>
        <dbReference type="ARBA" id="ARBA00023125"/>
    </source>
</evidence>
<dbReference type="RefSeq" id="WP_167494283.1">
    <property type="nucleotide sequence ID" value="NZ_JAKHFC010000008.1"/>
</dbReference>
<dbReference type="Gene3D" id="1.10.357.10">
    <property type="entry name" value="Tetracycline Repressor, domain 2"/>
    <property type="match status" value="1"/>
</dbReference>
<dbReference type="Proteomes" id="UP001213015">
    <property type="component" value="Unassembled WGS sequence"/>
</dbReference>
<dbReference type="GO" id="GO:0003677">
    <property type="term" value="F:DNA binding"/>
    <property type="evidence" value="ECO:0007669"/>
    <property type="project" value="UniProtKB-UniRule"/>
</dbReference>
<proteinExistence type="predicted"/>
<accession>A0AAP3M308</accession>
<dbReference type="SUPFAM" id="SSF46689">
    <property type="entry name" value="Homeodomain-like"/>
    <property type="match status" value="1"/>
</dbReference>
<comment type="caution">
    <text evidence="4">The sequence shown here is derived from an EMBL/GenBank/DDBJ whole genome shotgun (WGS) entry which is preliminary data.</text>
</comment>
<dbReference type="EMBL" id="JAKHLF010000003">
    <property type="protein sequence ID" value="MCZ3844550.1"/>
    <property type="molecule type" value="Genomic_DNA"/>
</dbReference>
<evidence type="ECO:0000259" key="3">
    <source>
        <dbReference type="PROSITE" id="PS50977"/>
    </source>
</evidence>
<organism evidence="4 5">
    <name type="scientific">Lactobacillus mulieris</name>
    <dbReference type="NCBI Taxonomy" id="2508708"/>
    <lineage>
        <taxon>Bacteria</taxon>
        <taxon>Bacillati</taxon>
        <taxon>Bacillota</taxon>
        <taxon>Bacilli</taxon>
        <taxon>Lactobacillales</taxon>
        <taxon>Lactobacillaceae</taxon>
        <taxon>Lactobacillus</taxon>
    </lineage>
</organism>
<dbReference type="Pfam" id="PF00440">
    <property type="entry name" value="TetR_N"/>
    <property type="match status" value="1"/>
</dbReference>
<evidence type="ECO:0000313" key="4">
    <source>
        <dbReference type="EMBL" id="MCZ3844550.1"/>
    </source>
</evidence>
<dbReference type="InterPro" id="IPR009057">
    <property type="entry name" value="Homeodomain-like_sf"/>
</dbReference>
<feature type="domain" description="HTH tetR-type" evidence="3">
    <location>
        <begin position="7"/>
        <end position="67"/>
    </location>
</feature>
<name>A0AAP3M308_9LACO</name>
<feature type="DNA-binding region" description="H-T-H motif" evidence="2">
    <location>
        <begin position="30"/>
        <end position="49"/>
    </location>
</feature>
<keyword evidence="1 2" id="KW-0238">DNA-binding</keyword>
<dbReference type="AlphaFoldDB" id="A0AAP3M308"/>
<protein>
    <submittedName>
        <fullName evidence="4">TetR/AcrR family transcriptional regulator</fullName>
    </submittedName>
</protein>
<sequence>MARHKNMKRRRIILDNTFKLIREYGIDNVSLQMIAEKSGISKSLLQSYYPHKQKLTTDIMHNLFNTLWDEVYTNVVDQKQNLFTQVKAFCYIIGSLGIRDNGLDQVIRQAFSDNTTLDSWSQMLNSWIVERNLISEFTPDQIERIRSGISFIAAGGGRLYLKRKPHNLNPEEIADFMTSTLMGVFMNYDTSEIKEVLEEGHQVIRNADIGSIHFAIDHMFDEGKEIYS</sequence>
<dbReference type="InterPro" id="IPR001647">
    <property type="entry name" value="HTH_TetR"/>
</dbReference>
<gene>
    <name evidence="4" type="ORF">L2422_03290</name>
</gene>
<reference evidence="4" key="1">
    <citation type="submission" date="2022-01" db="EMBL/GenBank/DDBJ databases">
        <title>VMRC isolate genome collection.</title>
        <authorList>
            <person name="France M."/>
            <person name="Rutt L."/>
            <person name="Humphrys M."/>
            <person name="Ravel J."/>
        </authorList>
    </citation>
    <scope>NUCLEOTIDE SEQUENCE</scope>
    <source>
        <strain evidence="4">C0127B5</strain>
    </source>
</reference>
<dbReference type="PROSITE" id="PS50977">
    <property type="entry name" value="HTH_TETR_2"/>
    <property type="match status" value="1"/>
</dbReference>
<evidence type="ECO:0000256" key="2">
    <source>
        <dbReference type="PROSITE-ProRule" id="PRU00335"/>
    </source>
</evidence>